<dbReference type="GO" id="GO:0006310">
    <property type="term" value="P:DNA recombination"/>
    <property type="evidence" value="ECO:0007669"/>
    <property type="project" value="UniProtKB-KW"/>
</dbReference>
<accession>B2JUB3</accession>
<evidence type="ECO:0000313" key="3">
    <source>
        <dbReference type="EMBL" id="ACC74635.1"/>
    </source>
</evidence>
<dbReference type="EMBL" id="CP001045">
    <property type="protein sequence ID" value="ACC74635.1"/>
    <property type="molecule type" value="Genomic_DNA"/>
</dbReference>
<organism evidence="3 4">
    <name type="scientific">Paraburkholderia phymatum (strain DSM 17167 / CIP 108236 / LMG 21445 / STM815)</name>
    <name type="common">Burkholderia phymatum</name>
    <dbReference type="NCBI Taxonomy" id="391038"/>
    <lineage>
        <taxon>Bacteria</taxon>
        <taxon>Pseudomonadati</taxon>
        <taxon>Pseudomonadota</taxon>
        <taxon>Betaproteobacteria</taxon>
        <taxon>Burkholderiales</taxon>
        <taxon>Burkholderiaceae</taxon>
        <taxon>Paraburkholderia</taxon>
    </lineage>
</organism>
<dbReference type="GO" id="GO:0015074">
    <property type="term" value="P:DNA integration"/>
    <property type="evidence" value="ECO:0007669"/>
    <property type="project" value="InterPro"/>
</dbReference>
<proteinExistence type="predicted"/>
<dbReference type="HOGENOM" id="CLU_027562_8_3_4"/>
<dbReference type="CDD" id="cd01189">
    <property type="entry name" value="INT_ICEBs1_C_like"/>
    <property type="match status" value="1"/>
</dbReference>
<feature type="domain" description="Tyr recombinase" evidence="2">
    <location>
        <begin position="55"/>
        <end position="247"/>
    </location>
</feature>
<dbReference type="InterPro" id="IPR002104">
    <property type="entry name" value="Integrase_catalytic"/>
</dbReference>
<dbReference type="InterPro" id="IPR013762">
    <property type="entry name" value="Integrase-like_cat_sf"/>
</dbReference>
<dbReference type="Gene3D" id="1.10.443.10">
    <property type="entry name" value="Intergrase catalytic core"/>
    <property type="match status" value="1"/>
</dbReference>
<dbReference type="AlphaFoldDB" id="B2JUB3"/>
<sequence>MHGRDAQRFVTAKRLSNIQSCLRSALQDAVDDEVLESNPLAGFTFTRNEPPRDADHADPLDAQEQAAVIAAARVPQIANLWQFLMWTVLRTSEVIALKWSDVDWLRETVQVRKAITRAAKGVAEDTKTLSGRRDVKLLAPAMAALMAQKEYTFVAGEEIFNRPSWRGREGGPWRHDHQIWDAWKTTLKDAKVRYRNPYQTRHTYASMMLSAGERKIWVANQMGHSDTTSIKRNYGRWIPNSDPQAGSRAVELFAPENAGKFAGKKSGKQAKTG</sequence>
<evidence type="ECO:0000259" key="2">
    <source>
        <dbReference type="PROSITE" id="PS51898"/>
    </source>
</evidence>
<dbReference type="KEGG" id="bph:Bphy_5560"/>
<keyword evidence="4" id="KW-1185">Reference proteome</keyword>
<evidence type="ECO:0000313" key="4">
    <source>
        <dbReference type="Proteomes" id="UP000001192"/>
    </source>
</evidence>
<keyword evidence="3" id="KW-0614">Plasmid</keyword>
<dbReference type="GO" id="GO:0003677">
    <property type="term" value="F:DNA binding"/>
    <property type="evidence" value="ECO:0007669"/>
    <property type="project" value="InterPro"/>
</dbReference>
<gene>
    <name evidence="3" type="ordered locus">Bphy_5560</name>
</gene>
<dbReference type="SUPFAM" id="SSF56349">
    <property type="entry name" value="DNA breaking-rejoining enzymes"/>
    <property type="match status" value="1"/>
</dbReference>
<dbReference type="Pfam" id="PF00589">
    <property type="entry name" value="Phage_integrase"/>
    <property type="match status" value="1"/>
</dbReference>
<evidence type="ECO:0000256" key="1">
    <source>
        <dbReference type="ARBA" id="ARBA00023172"/>
    </source>
</evidence>
<keyword evidence="1" id="KW-0233">DNA recombination</keyword>
<dbReference type="PROSITE" id="PS51898">
    <property type="entry name" value="TYR_RECOMBINASE"/>
    <property type="match status" value="1"/>
</dbReference>
<name>B2JUB3_PARP8</name>
<dbReference type="InterPro" id="IPR011010">
    <property type="entry name" value="DNA_brk_join_enz"/>
</dbReference>
<geneLocation type="plasmid" evidence="3 4">
    <name>pBPHY01</name>
</geneLocation>
<dbReference type="RefSeq" id="WP_012404797.1">
    <property type="nucleotide sequence ID" value="NC_010625.1"/>
</dbReference>
<dbReference type="Proteomes" id="UP000001192">
    <property type="component" value="Plasmid pBPHY01"/>
</dbReference>
<reference evidence="4" key="1">
    <citation type="journal article" date="2014" name="Stand. Genomic Sci.">
        <title>Complete genome sequence of Burkholderia phymatum STM815(T), a broad host range and efficient nitrogen-fixing symbiont of Mimosa species.</title>
        <authorList>
            <person name="Moulin L."/>
            <person name="Klonowska A."/>
            <person name="Caroline B."/>
            <person name="Booth K."/>
            <person name="Vriezen J.A."/>
            <person name="Melkonian R."/>
            <person name="James E.K."/>
            <person name="Young J.P."/>
            <person name="Bena G."/>
            <person name="Hauser L."/>
            <person name="Land M."/>
            <person name="Kyrpides N."/>
            <person name="Bruce D."/>
            <person name="Chain P."/>
            <person name="Copeland A."/>
            <person name="Pitluck S."/>
            <person name="Woyke T."/>
            <person name="Lizotte-Waniewski M."/>
            <person name="Bristow J."/>
            <person name="Riley M."/>
        </authorList>
    </citation>
    <scope>NUCLEOTIDE SEQUENCE [LARGE SCALE GENOMIC DNA]</scope>
    <source>
        <strain evidence="4">DSM 17167 / CIP 108236 / LMG 21445 / STM815</strain>
        <plasmid evidence="4">Plasmid pBPHY01</plasmid>
    </source>
</reference>
<protein>
    <submittedName>
        <fullName evidence="3">Integrase family protein</fullName>
    </submittedName>
</protein>